<evidence type="ECO:0000256" key="1">
    <source>
        <dbReference type="SAM" id="SignalP"/>
    </source>
</evidence>
<dbReference type="Proteomes" id="UP000824055">
    <property type="component" value="Unassembled WGS sequence"/>
</dbReference>
<evidence type="ECO:0000313" key="3">
    <source>
        <dbReference type="Proteomes" id="UP000824055"/>
    </source>
</evidence>
<feature type="signal peptide" evidence="1">
    <location>
        <begin position="1"/>
        <end position="19"/>
    </location>
</feature>
<feature type="non-terminal residue" evidence="2">
    <location>
        <position position="149"/>
    </location>
</feature>
<feature type="chain" id="PRO_5038867332" evidence="1">
    <location>
        <begin position="20"/>
        <end position="149"/>
    </location>
</feature>
<gene>
    <name evidence="2" type="ORF">H9966_08225</name>
</gene>
<dbReference type="AlphaFoldDB" id="A0A9D2JX36"/>
<comment type="caution">
    <text evidence="2">The sequence shown here is derived from an EMBL/GenBank/DDBJ whole genome shotgun (WGS) entry which is preliminary data.</text>
</comment>
<proteinExistence type="predicted"/>
<name>A0A9D2JX36_9BACT</name>
<keyword evidence="1" id="KW-0732">Signal</keyword>
<accession>A0A9D2JX36</accession>
<reference evidence="2" key="2">
    <citation type="submission" date="2021-04" db="EMBL/GenBank/DDBJ databases">
        <authorList>
            <person name="Gilroy R."/>
        </authorList>
    </citation>
    <scope>NUCLEOTIDE SEQUENCE</scope>
    <source>
        <strain evidence="2">ChiHecec3B27-8219</strain>
    </source>
</reference>
<reference evidence="2" key="1">
    <citation type="journal article" date="2021" name="PeerJ">
        <title>Extensive microbial diversity within the chicken gut microbiome revealed by metagenomics and culture.</title>
        <authorList>
            <person name="Gilroy R."/>
            <person name="Ravi A."/>
            <person name="Getino M."/>
            <person name="Pursley I."/>
            <person name="Horton D.L."/>
            <person name="Alikhan N.F."/>
            <person name="Baker D."/>
            <person name="Gharbi K."/>
            <person name="Hall N."/>
            <person name="Watson M."/>
            <person name="Adriaenssens E.M."/>
            <person name="Foster-Nyarko E."/>
            <person name="Jarju S."/>
            <person name="Secka A."/>
            <person name="Antonio M."/>
            <person name="Oren A."/>
            <person name="Chaudhuri R.R."/>
            <person name="La Ragione R."/>
            <person name="Hildebrand F."/>
            <person name="Pallen M.J."/>
        </authorList>
    </citation>
    <scope>NUCLEOTIDE SEQUENCE</scope>
    <source>
        <strain evidence="2">ChiHecec3B27-8219</strain>
    </source>
</reference>
<dbReference type="EMBL" id="DXBE01000062">
    <property type="protein sequence ID" value="HIZ69848.1"/>
    <property type="molecule type" value="Genomic_DNA"/>
</dbReference>
<organism evidence="2 3">
    <name type="scientific">Candidatus Prevotella avicola</name>
    <dbReference type="NCBI Taxonomy" id="2838738"/>
    <lineage>
        <taxon>Bacteria</taxon>
        <taxon>Pseudomonadati</taxon>
        <taxon>Bacteroidota</taxon>
        <taxon>Bacteroidia</taxon>
        <taxon>Bacteroidales</taxon>
        <taxon>Prevotellaceae</taxon>
        <taxon>Prevotella</taxon>
    </lineage>
</organism>
<evidence type="ECO:0000313" key="2">
    <source>
        <dbReference type="EMBL" id="HIZ69848.1"/>
    </source>
</evidence>
<protein>
    <submittedName>
        <fullName evidence="2">Uncharacterized protein</fullName>
    </submittedName>
</protein>
<sequence length="149" mass="16447">MNRLITLLSAILLAVCARAQIDVFTALDLEKGEPCDTARYLVYYNMKCVTDTSSSSRTFVDDIMRLELGDRVHCFYSYKGYQADSANAVIMANGGNSFTGGGNVSWRLYKNYPSAGKTSFLEKFGTDRFVCVEDYASPAWTPVPDSSAV</sequence>